<gene>
    <name evidence="6" type="ORF">PFBG_04906</name>
</gene>
<dbReference type="GO" id="GO:0004519">
    <property type="term" value="F:endonuclease activity"/>
    <property type="evidence" value="ECO:0007669"/>
    <property type="project" value="TreeGrafter"/>
</dbReference>
<dbReference type="FunFam" id="2.40.50.690:FF:000008">
    <property type="entry name" value="Exosome complex exonuclease RRP44"/>
    <property type="match status" value="1"/>
</dbReference>
<dbReference type="GO" id="GO:0016075">
    <property type="term" value="P:rRNA catabolic process"/>
    <property type="evidence" value="ECO:0007669"/>
    <property type="project" value="TreeGrafter"/>
</dbReference>
<comment type="subcellular location">
    <subcellularLocation>
        <location evidence="1">Nucleus</location>
    </subcellularLocation>
</comment>
<dbReference type="AlphaFoldDB" id="W7F2A7"/>
<evidence type="ECO:0000256" key="1">
    <source>
        <dbReference type="ARBA" id="ARBA00004123"/>
    </source>
</evidence>
<dbReference type="PANTHER" id="PTHR23355">
    <property type="entry name" value="RIBONUCLEASE"/>
    <property type="match status" value="1"/>
</dbReference>
<dbReference type="SMART" id="SM00955">
    <property type="entry name" value="RNB"/>
    <property type="match status" value="1"/>
</dbReference>
<dbReference type="Gene3D" id="3.40.50.1010">
    <property type="entry name" value="5'-nuclease"/>
    <property type="match status" value="1"/>
</dbReference>
<dbReference type="PROSITE" id="PS01175">
    <property type="entry name" value="RIBONUCLEASE_II"/>
    <property type="match status" value="1"/>
</dbReference>
<protein>
    <recommendedName>
        <fullName evidence="5">RNB domain-containing protein</fullName>
    </recommendedName>
</protein>
<evidence type="ECO:0000256" key="2">
    <source>
        <dbReference type="ARBA" id="ARBA00022552"/>
    </source>
</evidence>
<dbReference type="GO" id="GO:0071031">
    <property type="term" value="P:nuclear mRNA surveillance of mRNA 3'-end processing"/>
    <property type="evidence" value="ECO:0007669"/>
    <property type="project" value="TreeGrafter"/>
</dbReference>
<dbReference type="GO" id="GO:0003723">
    <property type="term" value="F:RNA binding"/>
    <property type="evidence" value="ECO:0007669"/>
    <property type="project" value="InterPro"/>
</dbReference>
<feature type="domain" description="RNB" evidence="5">
    <location>
        <begin position="598"/>
        <end position="941"/>
    </location>
</feature>
<dbReference type="Gene3D" id="2.40.50.690">
    <property type="match status" value="1"/>
</dbReference>
<dbReference type="OrthoDB" id="372421at2759"/>
<accession>W7F2A7</accession>
<dbReference type="EMBL" id="KE123638">
    <property type="protein sequence ID" value="EUR65291.1"/>
    <property type="molecule type" value="Genomic_DNA"/>
</dbReference>
<dbReference type="InterPro" id="IPR050180">
    <property type="entry name" value="RNR_Ribonuclease"/>
</dbReference>
<dbReference type="InterPro" id="IPR001900">
    <property type="entry name" value="RNase_II/R"/>
</dbReference>
<sequence>MTFLKLTNRKGERHVQKYFYKLNANNRINKIVREVYLRNDISCGIEKCNICENNKKKLLDGERSILILDLNTLIKYMDFLYDCDIDNILIPLSIYDYIKSFNKILYKKLRNLCYDVDEESIIEGSSSSSSFNHNKRFCVFVNTFCKFTYVEDNKDDTNGFNKELQEIIKIVIWLKHHNNKLNIKVISNNKLLQEDCYNNDIPCSTLFEYVNELMKGNDYKKKNKEGKKFNMDTLKMYFEEDILNEHNDSKADHTESTCDQKTYHTLNNLSLNSNNNNNKRPLYEPHLSKSDMIQKLRENKIIKGVFSVICVNKLALVKFSDVDEIVIRGTKYMNRAIHNDVVAVEIIDEPNEDLYEEDYLEEQISPEEEEEEEEIEEEVEVEIEEVGEKVKIEINNMNKEKLQNSYIKNEDVKEKENVIDIYNKNNDIVQKDMINLYEKKMNITYDKQINENIYNNINNRHISEKKKLYGKVVGIISRCRKEYGGIIKEYSNNLNNIKKKLMFFKAFNNKIPYIMIKAQLEDELRNKRVIVTIDNWDIYSRNPLGRCISVLGNCDDIETETKLIYNEYNISTREFSENVYKCLPPNNWVIPDEEYEKRNDFRNVLTFSIDPPGCQDIDDALSVEFLQQDGNIEKNYIYRIGVHIADVSYFVKQNSPIDLEASKRCTTVYLINQRVDMLPKLLTTNLCSLVEGEERLTYSCIFCFNKDFDIIDISVKKCIIKSNKSFSYEQAQNVIDDKNDQSDTAKSLRLLNKIAKHLKQKWSNDGALELRGNTEVLFEFEANDFSKAKNLKPYVCYETNKLIEAFMLLANRSVARIIFQNFKAASVLRRHPPPKHEYLKELNDYLKTIQVFDFKYNTSKDLSHSINNINLKNDNILSNILKVMVTKCMNEAVFISGYNVHNNDMLRHYGLAADIYTFFTSPIRRYADIMVHRILNHIYQIEELDKKYLDIIYLNKQVALLNDKYRNARFASRASVDFFSYLYIKKIGNQITNAVITNLKKNGIQIFLIDYFTEGICYLKRKDGFLFDEKKKRFIKIDKYKNELFHLSFYDKIQVHMQVDNYDIKCQNHFIFIKKI</sequence>
<dbReference type="InterPro" id="IPR022966">
    <property type="entry name" value="RNase_II/R_CS"/>
</dbReference>
<dbReference type="GO" id="GO:0000176">
    <property type="term" value="C:nuclear exosome (RNase complex)"/>
    <property type="evidence" value="ECO:0007669"/>
    <property type="project" value="TreeGrafter"/>
</dbReference>
<dbReference type="Pfam" id="PF00773">
    <property type="entry name" value="RNB"/>
    <property type="match status" value="1"/>
</dbReference>
<dbReference type="Proteomes" id="UP000030688">
    <property type="component" value="Unassembled WGS sequence"/>
</dbReference>
<dbReference type="Pfam" id="PF17849">
    <property type="entry name" value="OB_Dis3"/>
    <property type="match status" value="1"/>
</dbReference>
<dbReference type="GO" id="GO:0006364">
    <property type="term" value="P:rRNA processing"/>
    <property type="evidence" value="ECO:0007669"/>
    <property type="project" value="UniProtKB-KW"/>
</dbReference>
<evidence type="ECO:0000313" key="7">
    <source>
        <dbReference type="Proteomes" id="UP000030688"/>
    </source>
</evidence>
<dbReference type="FunFam" id="3.40.50.1010:FF:000052">
    <property type="entry name" value="Exosome complex exonuclease RRP44"/>
    <property type="match status" value="1"/>
</dbReference>
<organism evidence="6 7">
    <name type="scientific">Plasmodium falciparum (isolate 7G8)</name>
    <dbReference type="NCBI Taxonomy" id="57266"/>
    <lineage>
        <taxon>Eukaryota</taxon>
        <taxon>Sar</taxon>
        <taxon>Alveolata</taxon>
        <taxon>Apicomplexa</taxon>
        <taxon>Aconoidasida</taxon>
        <taxon>Haemosporida</taxon>
        <taxon>Plasmodiidae</taxon>
        <taxon>Plasmodium</taxon>
        <taxon>Plasmodium (Laverania)</taxon>
    </lineage>
</organism>
<keyword evidence="2" id="KW-0698">rRNA processing</keyword>
<dbReference type="PANTHER" id="PTHR23355:SF35">
    <property type="entry name" value="EXOSOME COMPLEX EXONUCLEASE RRP44"/>
    <property type="match status" value="1"/>
</dbReference>
<reference evidence="7" key="1">
    <citation type="submission" date="2007-11" db="EMBL/GenBank/DDBJ databases">
        <authorList>
            <consortium name="The Broad Institute Genome Sequencing Platform"/>
            <person name="Volkman S.K."/>
            <person name="Daily J.P."/>
            <person name="Sarr O."/>
            <person name="Ndiaye D."/>
            <person name="Ndir O."/>
            <person name="Mboup S."/>
            <person name="Lukens A."/>
            <person name="Stange-Thomann N."/>
            <person name="Mauceli E."/>
            <person name="Gnerre S."/>
            <person name="Jaffe D."/>
            <person name="Zainoun J."/>
            <person name="Wiegand R.C."/>
            <person name="Birren B."/>
            <person name="Galagan J."/>
            <person name="Lander E."/>
            <person name="Wirth D.F."/>
        </authorList>
    </citation>
    <scope>NUCLEOTIDE SEQUENCE [LARGE SCALE GENOMIC DNA]</scope>
    <source>
        <strain evidence="7">7G8</strain>
    </source>
</reference>
<dbReference type="InterPro" id="IPR041505">
    <property type="entry name" value="Dis3_CSD2"/>
</dbReference>
<evidence type="ECO:0000313" key="6">
    <source>
        <dbReference type="EMBL" id="EUR65291.1"/>
    </source>
</evidence>
<dbReference type="GO" id="GO:0000175">
    <property type="term" value="F:3'-5'-RNA exonuclease activity"/>
    <property type="evidence" value="ECO:0007669"/>
    <property type="project" value="TreeGrafter"/>
</dbReference>
<name>W7F2A7_PLAF8</name>
<dbReference type="VEuPathDB" id="PlasmoDB:Pf7G8_130063900"/>
<reference evidence="6 7" key="2">
    <citation type="submission" date="2013-02" db="EMBL/GenBank/DDBJ databases">
        <title>The Genome Sequence of Plasmodium falciparum 7G8.</title>
        <authorList>
            <consortium name="The Broad Institute Genome Sequencing Platform"/>
            <consortium name="The Broad Institute Genome Sequencing Center for Infectious Disease"/>
            <person name="Neafsey D."/>
            <person name="Cheeseman I."/>
            <person name="Volkman S."/>
            <person name="Adams J."/>
            <person name="Walker B."/>
            <person name="Young S.K."/>
            <person name="Zeng Q."/>
            <person name="Gargeya S."/>
            <person name="Fitzgerald M."/>
            <person name="Haas B."/>
            <person name="Abouelleil A."/>
            <person name="Alvarado L."/>
            <person name="Arachchi H.M."/>
            <person name="Berlin A.M."/>
            <person name="Chapman S.B."/>
            <person name="Dewar J."/>
            <person name="Goldberg J."/>
            <person name="Griggs A."/>
            <person name="Gujja S."/>
            <person name="Hansen M."/>
            <person name="Howarth C."/>
            <person name="Imamovic A."/>
            <person name="Larimer J."/>
            <person name="McCowan C."/>
            <person name="Murphy C."/>
            <person name="Neiman D."/>
            <person name="Pearson M."/>
            <person name="Priest M."/>
            <person name="Roberts A."/>
            <person name="Saif S."/>
            <person name="Shea T."/>
            <person name="Sisk P."/>
            <person name="Sykes S."/>
            <person name="Wortman J."/>
            <person name="Nusbaum C."/>
            <person name="Birren B."/>
        </authorList>
    </citation>
    <scope>NUCLEOTIDE SEQUENCE [LARGE SCALE GENOMIC DNA]</scope>
    <source>
        <strain evidence="6 7">7G8</strain>
    </source>
</reference>
<evidence type="ECO:0000256" key="4">
    <source>
        <dbReference type="RuleBase" id="RU003901"/>
    </source>
</evidence>
<comment type="similarity">
    <text evidence="4">Belongs to the RNR ribonuclease family.</text>
</comment>
<dbReference type="Gene3D" id="2.40.50.700">
    <property type="match status" value="1"/>
</dbReference>
<evidence type="ECO:0000256" key="3">
    <source>
        <dbReference type="ARBA" id="ARBA00023242"/>
    </source>
</evidence>
<proteinExistence type="inferred from homology"/>
<dbReference type="SUPFAM" id="SSF50249">
    <property type="entry name" value="Nucleic acid-binding proteins"/>
    <property type="match status" value="3"/>
</dbReference>
<dbReference type="InterPro" id="IPR012340">
    <property type="entry name" value="NA-bd_OB-fold"/>
</dbReference>
<dbReference type="CDD" id="cd09862">
    <property type="entry name" value="PIN_Rrp44-like"/>
    <property type="match status" value="1"/>
</dbReference>
<evidence type="ECO:0000259" key="5">
    <source>
        <dbReference type="SMART" id="SM00955"/>
    </source>
</evidence>
<keyword evidence="3" id="KW-0539">Nucleus</keyword>
<dbReference type="GO" id="GO:0000177">
    <property type="term" value="C:cytoplasmic exosome (RNase complex)"/>
    <property type="evidence" value="ECO:0007669"/>
    <property type="project" value="TreeGrafter"/>
</dbReference>